<dbReference type="Proteomes" id="UP000053989">
    <property type="component" value="Unassembled WGS sequence"/>
</dbReference>
<evidence type="ECO:0000313" key="1">
    <source>
        <dbReference type="EMBL" id="KIM50316.1"/>
    </source>
</evidence>
<feature type="non-terminal residue" evidence="1">
    <location>
        <position position="54"/>
    </location>
</feature>
<protein>
    <submittedName>
        <fullName evidence="1">Uncharacterized protein</fullName>
    </submittedName>
</protein>
<keyword evidence="2" id="KW-1185">Reference proteome</keyword>
<proteinExistence type="predicted"/>
<organism evidence="1 2">
    <name type="scientific">Scleroderma citrinum Foug A</name>
    <dbReference type="NCBI Taxonomy" id="1036808"/>
    <lineage>
        <taxon>Eukaryota</taxon>
        <taxon>Fungi</taxon>
        <taxon>Dikarya</taxon>
        <taxon>Basidiomycota</taxon>
        <taxon>Agaricomycotina</taxon>
        <taxon>Agaricomycetes</taxon>
        <taxon>Agaricomycetidae</taxon>
        <taxon>Boletales</taxon>
        <taxon>Sclerodermatineae</taxon>
        <taxon>Sclerodermataceae</taxon>
        <taxon>Scleroderma</taxon>
    </lineage>
</organism>
<accession>A0A0C3D2H0</accession>
<dbReference type="EMBL" id="KN822514">
    <property type="protein sequence ID" value="KIM50316.1"/>
    <property type="molecule type" value="Genomic_DNA"/>
</dbReference>
<dbReference type="HOGENOM" id="CLU_3056231_0_0_1"/>
<dbReference type="InParanoid" id="A0A0C3D2H0"/>
<sequence length="54" mass="6099">KYFIVDWFGYFSDKTPHSGVTIFAPKDFGKGDLRLLCRHGNKGGKGNNLQYSNC</sequence>
<dbReference type="AlphaFoldDB" id="A0A0C3D2H0"/>
<reference evidence="2" key="2">
    <citation type="submission" date="2015-01" db="EMBL/GenBank/DDBJ databases">
        <title>Evolutionary Origins and Diversification of the Mycorrhizal Mutualists.</title>
        <authorList>
            <consortium name="DOE Joint Genome Institute"/>
            <consortium name="Mycorrhizal Genomics Consortium"/>
            <person name="Kohler A."/>
            <person name="Kuo A."/>
            <person name="Nagy L.G."/>
            <person name="Floudas D."/>
            <person name="Copeland A."/>
            <person name="Barry K.W."/>
            <person name="Cichocki N."/>
            <person name="Veneault-Fourrey C."/>
            <person name="LaButti K."/>
            <person name="Lindquist E.A."/>
            <person name="Lipzen A."/>
            <person name="Lundell T."/>
            <person name="Morin E."/>
            <person name="Murat C."/>
            <person name="Riley R."/>
            <person name="Ohm R."/>
            <person name="Sun H."/>
            <person name="Tunlid A."/>
            <person name="Henrissat B."/>
            <person name="Grigoriev I.V."/>
            <person name="Hibbett D.S."/>
            <person name="Martin F."/>
        </authorList>
    </citation>
    <scope>NUCLEOTIDE SEQUENCE [LARGE SCALE GENOMIC DNA]</scope>
    <source>
        <strain evidence="2">Foug A</strain>
    </source>
</reference>
<evidence type="ECO:0000313" key="2">
    <source>
        <dbReference type="Proteomes" id="UP000053989"/>
    </source>
</evidence>
<name>A0A0C3D2H0_9AGAM</name>
<gene>
    <name evidence="1" type="ORF">SCLCIDRAFT_914274</name>
</gene>
<reference evidence="1 2" key="1">
    <citation type="submission" date="2014-04" db="EMBL/GenBank/DDBJ databases">
        <authorList>
            <consortium name="DOE Joint Genome Institute"/>
            <person name="Kuo A."/>
            <person name="Kohler A."/>
            <person name="Nagy L.G."/>
            <person name="Floudas D."/>
            <person name="Copeland A."/>
            <person name="Barry K.W."/>
            <person name="Cichocki N."/>
            <person name="Veneault-Fourrey C."/>
            <person name="LaButti K."/>
            <person name="Lindquist E.A."/>
            <person name="Lipzen A."/>
            <person name="Lundell T."/>
            <person name="Morin E."/>
            <person name="Murat C."/>
            <person name="Sun H."/>
            <person name="Tunlid A."/>
            <person name="Henrissat B."/>
            <person name="Grigoriev I.V."/>
            <person name="Hibbett D.S."/>
            <person name="Martin F."/>
            <person name="Nordberg H.P."/>
            <person name="Cantor M.N."/>
            <person name="Hua S.X."/>
        </authorList>
    </citation>
    <scope>NUCLEOTIDE SEQUENCE [LARGE SCALE GENOMIC DNA]</scope>
    <source>
        <strain evidence="1 2">Foug A</strain>
    </source>
</reference>
<feature type="non-terminal residue" evidence="1">
    <location>
        <position position="1"/>
    </location>
</feature>